<dbReference type="SMART" id="SM00195">
    <property type="entry name" value="DSPc"/>
    <property type="match status" value="1"/>
</dbReference>
<evidence type="ECO:0000259" key="2">
    <source>
        <dbReference type="PROSITE" id="PS50206"/>
    </source>
</evidence>
<accession>A0A6J2R205</accession>
<evidence type="ECO:0000313" key="3">
    <source>
        <dbReference type="Proteomes" id="UP000504630"/>
    </source>
</evidence>
<dbReference type="GO" id="GO:0062030">
    <property type="term" value="P:negative regulation of stress granule assembly"/>
    <property type="evidence" value="ECO:0007669"/>
    <property type="project" value="TreeGrafter"/>
</dbReference>
<evidence type="ECO:0000259" key="1">
    <source>
        <dbReference type="PROSITE" id="PS50054"/>
    </source>
</evidence>
<dbReference type="InterPro" id="IPR020422">
    <property type="entry name" value="TYR_PHOSPHATASE_DUAL_dom"/>
</dbReference>
<dbReference type="PROSITE" id="PS50054">
    <property type="entry name" value="TYR_PHOSPHATASE_DUAL"/>
    <property type="match status" value="1"/>
</dbReference>
<dbReference type="InterPro" id="IPR053272">
    <property type="entry name" value="STY_interacting-like"/>
</dbReference>
<dbReference type="GO" id="GO:0019903">
    <property type="term" value="F:protein phosphatase binding"/>
    <property type="evidence" value="ECO:0007669"/>
    <property type="project" value="TreeGrafter"/>
</dbReference>
<dbReference type="SUPFAM" id="SSF52799">
    <property type="entry name" value="(Phosphotyrosine protein) phosphatases II"/>
    <property type="match status" value="1"/>
</dbReference>
<dbReference type="RefSeq" id="XP_029304324.1">
    <property type="nucleotide sequence ID" value="XM_029448464.1"/>
</dbReference>
<organism evidence="3 4">
    <name type="scientific">Cottoperca gobio</name>
    <name type="common">Frogmouth</name>
    <name type="synonym">Aphritis gobio</name>
    <dbReference type="NCBI Taxonomy" id="56716"/>
    <lineage>
        <taxon>Eukaryota</taxon>
        <taxon>Metazoa</taxon>
        <taxon>Chordata</taxon>
        <taxon>Craniata</taxon>
        <taxon>Vertebrata</taxon>
        <taxon>Euteleostomi</taxon>
        <taxon>Actinopterygii</taxon>
        <taxon>Neopterygii</taxon>
        <taxon>Teleostei</taxon>
        <taxon>Neoteleostei</taxon>
        <taxon>Acanthomorphata</taxon>
        <taxon>Eupercaria</taxon>
        <taxon>Perciformes</taxon>
        <taxon>Notothenioidei</taxon>
        <taxon>Bovichtidae</taxon>
        <taxon>Cottoperca</taxon>
    </lineage>
</organism>
<feature type="domain" description="Tyrosine-protein phosphatase" evidence="1">
    <location>
        <begin position="141"/>
        <end position="284"/>
    </location>
</feature>
<evidence type="ECO:0000313" key="4">
    <source>
        <dbReference type="RefSeq" id="XP_029304324.1"/>
    </source>
</evidence>
<dbReference type="CDD" id="cd00158">
    <property type="entry name" value="RHOD"/>
    <property type="match status" value="1"/>
</dbReference>
<dbReference type="CTD" id="51657"/>
<dbReference type="KEGG" id="cgob:115019105"/>
<dbReference type="PANTHER" id="PTHR46659">
    <property type="entry name" value="SERINE/THREONINE/TYROSINE-INTERACTING-LIKE PROTEIN 1"/>
    <property type="match status" value="1"/>
</dbReference>
<dbReference type="GO" id="GO:2001244">
    <property type="term" value="P:positive regulation of intrinsic apoptotic signaling pathway"/>
    <property type="evidence" value="ECO:0007669"/>
    <property type="project" value="TreeGrafter"/>
</dbReference>
<protein>
    <submittedName>
        <fullName evidence="4">Serine/threonine/tyrosine-interacting-like protein 1</fullName>
    </submittedName>
</protein>
<proteinExistence type="predicted"/>
<dbReference type="InterPro" id="IPR036873">
    <property type="entry name" value="Rhodanese-like_dom_sf"/>
</dbReference>
<dbReference type="Gene3D" id="3.40.250.10">
    <property type="entry name" value="Rhodanese-like domain"/>
    <property type="match status" value="1"/>
</dbReference>
<dbReference type="GO" id="GO:0001691">
    <property type="term" value="F:pseudophosphatase activity"/>
    <property type="evidence" value="ECO:0007669"/>
    <property type="project" value="TreeGrafter"/>
</dbReference>
<dbReference type="GO" id="GO:0004864">
    <property type="term" value="F:protein phosphatase inhibitor activity"/>
    <property type="evidence" value="ECO:0007669"/>
    <property type="project" value="TreeGrafter"/>
</dbReference>
<dbReference type="PANTHER" id="PTHR46659:SF1">
    <property type="entry name" value="SERINE_THREONINE_TYROSINE-INTERACTING-LIKE PROTEIN 1"/>
    <property type="match status" value="1"/>
</dbReference>
<sequence>MAEISTCEPSELFNLLNRCSRVSRLAEVNFLCLLDARETPDYRISHIITAKNVKMDSDGSFLLPEAVEVDSMQHVVVYDSNTSCSREQGRAVECAQALAEVSICPVHIVSGGFQRFSALYPFLRTEKILYTIMELENLKTYPVEILAGRLYMGDQKQSADSSILKDLKISAVISISQSDTLESIKGIQTVLNIPVADSVKADLYSSFDRLCMLIGSHIDSGSRVLTVSQQGRSRCSAVTIAFLMQHLKYTLEDAWKHLLKCKPSMRPNTAFLQQLSDWELHTTGTQVTDISQPPF</sequence>
<dbReference type="OrthoDB" id="10252009at2759"/>
<feature type="domain" description="Rhodanese" evidence="2">
    <location>
        <begin position="27"/>
        <end position="124"/>
    </location>
</feature>
<dbReference type="AlphaFoldDB" id="A0A6J2R205"/>
<dbReference type="Pfam" id="PF00782">
    <property type="entry name" value="DSPc"/>
    <property type="match status" value="1"/>
</dbReference>
<dbReference type="GO" id="GO:0005739">
    <property type="term" value="C:mitochondrion"/>
    <property type="evidence" value="ECO:0007669"/>
    <property type="project" value="TreeGrafter"/>
</dbReference>
<keyword evidence="3" id="KW-1185">Reference proteome</keyword>
<reference evidence="4" key="1">
    <citation type="submission" date="2025-08" db="UniProtKB">
        <authorList>
            <consortium name="RefSeq"/>
        </authorList>
    </citation>
    <scope>IDENTIFICATION</scope>
</reference>
<dbReference type="Gene3D" id="3.90.190.10">
    <property type="entry name" value="Protein tyrosine phosphatase superfamily"/>
    <property type="match status" value="1"/>
</dbReference>
<gene>
    <name evidence="4" type="primary">styxl1</name>
</gene>
<name>A0A6J2R205_COTGO</name>
<dbReference type="Pfam" id="PF00581">
    <property type="entry name" value="Rhodanese"/>
    <property type="match status" value="1"/>
</dbReference>
<dbReference type="InterPro" id="IPR000340">
    <property type="entry name" value="Dual-sp_phosphatase_cat-dom"/>
</dbReference>
<dbReference type="PROSITE" id="PS50206">
    <property type="entry name" value="RHODANESE_3"/>
    <property type="match status" value="1"/>
</dbReference>
<dbReference type="InterPro" id="IPR029021">
    <property type="entry name" value="Prot-tyrosine_phosphatase-like"/>
</dbReference>
<dbReference type="SUPFAM" id="SSF52821">
    <property type="entry name" value="Rhodanese/Cell cycle control phosphatase"/>
    <property type="match status" value="1"/>
</dbReference>
<dbReference type="GeneID" id="115019105"/>
<dbReference type="InterPro" id="IPR001763">
    <property type="entry name" value="Rhodanese-like_dom"/>
</dbReference>
<dbReference type="InParanoid" id="A0A6J2R205"/>
<dbReference type="Proteomes" id="UP000504630">
    <property type="component" value="Chromosome 14"/>
</dbReference>
<dbReference type="SMART" id="SM00450">
    <property type="entry name" value="RHOD"/>
    <property type="match status" value="1"/>
</dbReference>